<keyword evidence="2" id="KW-0472">Membrane</keyword>
<comment type="caution">
    <text evidence="3">The sequence shown here is derived from an EMBL/GenBank/DDBJ whole genome shotgun (WGS) entry which is preliminary data.</text>
</comment>
<feature type="region of interest" description="Disordered" evidence="1">
    <location>
        <begin position="76"/>
        <end position="99"/>
    </location>
</feature>
<feature type="transmembrane region" description="Helical" evidence="2">
    <location>
        <begin position="21"/>
        <end position="39"/>
    </location>
</feature>
<organism evidence="3 4">
    <name type="scientific">Pseudohongiella acticola</name>
    <dbReference type="NCBI Taxonomy" id="1524254"/>
    <lineage>
        <taxon>Bacteria</taxon>
        <taxon>Pseudomonadati</taxon>
        <taxon>Pseudomonadota</taxon>
        <taxon>Gammaproteobacteria</taxon>
        <taxon>Pseudomonadales</taxon>
        <taxon>Pseudohongiellaceae</taxon>
        <taxon>Pseudohongiella</taxon>
    </lineage>
</organism>
<gene>
    <name evidence="3" type="ORF">PHACT_11995</name>
</gene>
<evidence type="ECO:0000256" key="1">
    <source>
        <dbReference type="SAM" id="MobiDB-lite"/>
    </source>
</evidence>
<dbReference type="RefSeq" id="WP_070117984.1">
    <property type="nucleotide sequence ID" value="NZ_MASR01000001.1"/>
</dbReference>
<name>A0A1E8CMR3_9GAMM</name>
<evidence type="ECO:0000313" key="4">
    <source>
        <dbReference type="Proteomes" id="UP000175669"/>
    </source>
</evidence>
<feature type="compositionally biased region" description="Polar residues" evidence="1">
    <location>
        <begin position="76"/>
        <end position="85"/>
    </location>
</feature>
<dbReference type="OrthoDB" id="9981682at2"/>
<keyword evidence="2" id="KW-0812">Transmembrane</keyword>
<dbReference type="AlphaFoldDB" id="A0A1E8CMR3"/>
<dbReference type="Proteomes" id="UP000175669">
    <property type="component" value="Unassembled WGS sequence"/>
</dbReference>
<dbReference type="EMBL" id="MASR01000001">
    <property type="protein sequence ID" value="OFE13766.1"/>
    <property type="molecule type" value="Genomic_DNA"/>
</dbReference>
<evidence type="ECO:0000313" key="3">
    <source>
        <dbReference type="EMBL" id="OFE13766.1"/>
    </source>
</evidence>
<evidence type="ECO:0000256" key="2">
    <source>
        <dbReference type="SAM" id="Phobius"/>
    </source>
</evidence>
<accession>A0A1E8CMR3</accession>
<sequence length="99" mass="11256">MKSVLKQLLDAELRSAVAKSYKLELWLAFILASIFTLMSFTTNNFSWGGMLLAVLYFWHRYVVLNVARAYRFSDTESASAEQSKTAPDVSADDPQVERK</sequence>
<keyword evidence="2" id="KW-1133">Transmembrane helix</keyword>
<reference evidence="4" key="1">
    <citation type="submission" date="2016-07" db="EMBL/GenBank/DDBJ databases">
        <authorList>
            <person name="Florea S."/>
            <person name="Webb J.S."/>
            <person name="Jaromczyk J."/>
            <person name="Schardl C.L."/>
        </authorList>
    </citation>
    <scope>NUCLEOTIDE SEQUENCE [LARGE SCALE GENOMIC DNA]</scope>
    <source>
        <strain evidence="4">KCTC 42131</strain>
    </source>
</reference>
<keyword evidence="4" id="KW-1185">Reference proteome</keyword>
<protein>
    <submittedName>
        <fullName evidence="3">Uncharacterized protein</fullName>
    </submittedName>
</protein>
<dbReference type="STRING" id="1524254.PHACT_11995"/>
<feature type="transmembrane region" description="Helical" evidence="2">
    <location>
        <begin position="45"/>
        <end position="63"/>
    </location>
</feature>
<proteinExistence type="predicted"/>